<evidence type="ECO:0000256" key="14">
    <source>
        <dbReference type="ARBA" id="ARBA00045077"/>
    </source>
</evidence>
<gene>
    <name evidence="19" type="ORF">H1R20_g11653</name>
</gene>
<evidence type="ECO:0000256" key="12">
    <source>
        <dbReference type="ARBA" id="ARBA00023326"/>
    </source>
</evidence>
<dbReference type="PANTHER" id="PTHR33353">
    <property type="entry name" value="PUTATIVE (AFU_ORTHOLOGUE AFUA_1G12560)-RELATED"/>
    <property type="match status" value="1"/>
</dbReference>
<feature type="chain" id="PRO_5040773990" description="AA9 family lytic polysaccharide monooxygenase" evidence="17">
    <location>
        <begin position="20"/>
        <end position="336"/>
    </location>
</feature>
<evidence type="ECO:0000256" key="13">
    <source>
        <dbReference type="ARBA" id="ARBA00044502"/>
    </source>
</evidence>
<dbReference type="InterPro" id="IPR005103">
    <property type="entry name" value="AA9_LPMO"/>
</dbReference>
<dbReference type="PANTHER" id="PTHR33353:SF9">
    <property type="entry name" value="ENDOGLUCANASE II"/>
    <property type="match status" value="1"/>
</dbReference>
<evidence type="ECO:0000256" key="7">
    <source>
        <dbReference type="ARBA" id="ARBA00023002"/>
    </source>
</evidence>
<dbReference type="GO" id="GO:0008810">
    <property type="term" value="F:cellulase activity"/>
    <property type="evidence" value="ECO:0007669"/>
    <property type="project" value="UniProtKB-UniRule"/>
</dbReference>
<dbReference type="InterPro" id="IPR000254">
    <property type="entry name" value="CBD"/>
</dbReference>
<evidence type="ECO:0000256" key="5">
    <source>
        <dbReference type="ARBA" id="ARBA00022729"/>
    </source>
</evidence>
<evidence type="ECO:0000256" key="15">
    <source>
        <dbReference type="RuleBase" id="RU368122"/>
    </source>
</evidence>
<dbReference type="Proteomes" id="UP001140091">
    <property type="component" value="Unassembled WGS sequence"/>
</dbReference>
<evidence type="ECO:0000256" key="17">
    <source>
        <dbReference type="SAM" id="SignalP"/>
    </source>
</evidence>
<organism evidence="19 20">
    <name type="scientific">Candolleomyces eurysporus</name>
    <dbReference type="NCBI Taxonomy" id="2828524"/>
    <lineage>
        <taxon>Eukaryota</taxon>
        <taxon>Fungi</taxon>
        <taxon>Dikarya</taxon>
        <taxon>Basidiomycota</taxon>
        <taxon>Agaricomycotina</taxon>
        <taxon>Agaricomycetes</taxon>
        <taxon>Agaricomycetidae</taxon>
        <taxon>Agaricales</taxon>
        <taxon>Agaricineae</taxon>
        <taxon>Psathyrellaceae</taxon>
        <taxon>Candolleomyces</taxon>
    </lineage>
</organism>
<keyword evidence="9" id="KW-0503">Monooxygenase</keyword>
<proteinExistence type="inferred from homology"/>
<evidence type="ECO:0000256" key="4">
    <source>
        <dbReference type="ARBA" id="ARBA00022723"/>
    </source>
</evidence>
<keyword evidence="5 17" id="KW-0732">Signal</keyword>
<comment type="similarity">
    <text evidence="13">Belongs to the polysaccharide monooxygenase AA9 family.</text>
</comment>
<feature type="compositionally biased region" description="Pro residues" evidence="16">
    <location>
        <begin position="268"/>
        <end position="285"/>
    </location>
</feature>
<keyword evidence="12 15" id="KW-0624">Polysaccharide degradation</keyword>
<dbReference type="GO" id="GO:0005576">
    <property type="term" value="C:extracellular region"/>
    <property type="evidence" value="ECO:0007669"/>
    <property type="project" value="UniProtKB-SubCell"/>
</dbReference>
<comment type="catalytic activity">
    <reaction evidence="14 15">
        <text>[(1-&gt;4)-beta-D-glucosyl]n+m + reduced acceptor + O2 = 4-dehydro-beta-D-glucosyl-[(1-&gt;4)-beta-D-glucosyl]n-1 + [(1-&gt;4)-beta-D-glucosyl]m + acceptor + H2O.</text>
        <dbReference type="EC" id="1.14.99.56"/>
    </reaction>
</comment>
<dbReference type="EMBL" id="JANBPK010001189">
    <property type="protein sequence ID" value="KAJ2925441.1"/>
    <property type="molecule type" value="Genomic_DNA"/>
</dbReference>
<keyword evidence="20" id="KW-1185">Reference proteome</keyword>
<dbReference type="InterPro" id="IPR035971">
    <property type="entry name" value="CBD_sf"/>
</dbReference>
<evidence type="ECO:0000313" key="19">
    <source>
        <dbReference type="EMBL" id="KAJ2925441.1"/>
    </source>
</evidence>
<dbReference type="EC" id="1.14.99.56" evidence="15"/>
<evidence type="ECO:0000256" key="10">
    <source>
        <dbReference type="ARBA" id="ARBA00023157"/>
    </source>
</evidence>
<feature type="signal peptide" evidence="17">
    <location>
        <begin position="1"/>
        <end position="19"/>
    </location>
</feature>
<evidence type="ECO:0000256" key="9">
    <source>
        <dbReference type="ARBA" id="ARBA00023033"/>
    </source>
</evidence>
<feature type="domain" description="CBM1" evidence="18">
    <location>
        <begin position="300"/>
        <end position="335"/>
    </location>
</feature>
<keyword evidence="11 15" id="KW-0119">Carbohydrate metabolism</keyword>
<dbReference type="SMART" id="SM00236">
    <property type="entry name" value="fCBD"/>
    <property type="match status" value="1"/>
</dbReference>
<keyword evidence="7" id="KW-0560">Oxidoreductase</keyword>
<name>A0A9W8IYW1_9AGAR</name>
<dbReference type="OrthoDB" id="3238762at2759"/>
<comment type="domain">
    <text evidence="15">Has a modular structure: an endo-beta-1,4-glucanase catalytic module at the N-terminus, a linker rich in serines and threonines, and a C-terminal carbohydrate-binding module (CBM).</text>
</comment>
<dbReference type="GO" id="GO:0046872">
    <property type="term" value="F:metal ion binding"/>
    <property type="evidence" value="ECO:0007669"/>
    <property type="project" value="UniProtKB-KW"/>
</dbReference>
<feature type="region of interest" description="Disordered" evidence="16">
    <location>
        <begin position="255"/>
        <end position="298"/>
    </location>
</feature>
<evidence type="ECO:0000256" key="8">
    <source>
        <dbReference type="ARBA" id="ARBA00023008"/>
    </source>
</evidence>
<protein>
    <recommendedName>
        <fullName evidence="15">AA9 family lytic polysaccharide monooxygenase</fullName>
        <ecNumber evidence="15">1.14.99.56</ecNumber>
    </recommendedName>
    <alternativeName>
        <fullName evidence="15">Endo-beta-1,4-glucanase</fullName>
    </alternativeName>
    <alternativeName>
        <fullName evidence="15">Glycosyl hydrolase 61 family protein</fullName>
    </alternativeName>
</protein>
<feature type="compositionally biased region" description="Low complexity" evidence="16">
    <location>
        <begin position="286"/>
        <end position="298"/>
    </location>
</feature>
<dbReference type="GO" id="GO:0030245">
    <property type="term" value="P:cellulose catabolic process"/>
    <property type="evidence" value="ECO:0007669"/>
    <property type="project" value="UniProtKB-UniRule"/>
</dbReference>
<keyword evidence="3 15" id="KW-0964">Secreted</keyword>
<dbReference type="PROSITE" id="PS00562">
    <property type="entry name" value="CBM1_1"/>
    <property type="match status" value="1"/>
</dbReference>
<comment type="caution">
    <text evidence="19">The sequence shown here is derived from an EMBL/GenBank/DDBJ whole genome shotgun (WGS) entry which is preliminary data.</text>
</comment>
<evidence type="ECO:0000256" key="6">
    <source>
        <dbReference type="ARBA" id="ARBA00023001"/>
    </source>
</evidence>
<comment type="subcellular location">
    <subcellularLocation>
        <location evidence="2 15">Secreted</location>
    </subcellularLocation>
</comment>
<feature type="compositionally biased region" description="Low complexity" evidence="16">
    <location>
        <begin position="255"/>
        <end position="267"/>
    </location>
</feature>
<feature type="non-terminal residue" evidence="19">
    <location>
        <position position="336"/>
    </location>
</feature>
<evidence type="ECO:0000256" key="16">
    <source>
        <dbReference type="SAM" id="MobiDB-lite"/>
    </source>
</evidence>
<keyword evidence="10 15" id="KW-1015">Disulfide bond</keyword>
<evidence type="ECO:0000259" key="18">
    <source>
        <dbReference type="PROSITE" id="PS51164"/>
    </source>
</evidence>
<dbReference type="Pfam" id="PF00734">
    <property type="entry name" value="CBM_1"/>
    <property type="match status" value="1"/>
</dbReference>
<dbReference type="AlphaFoldDB" id="A0A9W8IYW1"/>
<sequence length="336" mass="34545">MRLFLTSAALAGLFASASAHATFQQLWINGVDAGTTCTRTVRSNSPVTSVSSADIACNAHSSSNNVCPVRAGDTLTVEMHQQPGDRSCRNEAIGGQHYGPVTVYLAKVADARTASPNSAGWFKVSEGGLMSNNPDYFAVQVLNDNCGHWSFKVPSDIADGDYLVRAEVIALHAAGAGGGAQFYPGCYQISVSGGGNANPPTVRFPGAYSNSDPGIAVNIHVDLTTYKIPGPAPYGIPAATVATTRWPTTATWNTAQQPATNPTTYVPANPPPAPTTTAQVPPPGPTTTAAPVPTPSAPAGGAALYGQCGGSGWSGPTTCSQGTCTKLNDWYSQCTP</sequence>
<evidence type="ECO:0000256" key="1">
    <source>
        <dbReference type="ARBA" id="ARBA00001973"/>
    </source>
</evidence>
<dbReference type="Pfam" id="PF03443">
    <property type="entry name" value="AA9"/>
    <property type="match status" value="1"/>
</dbReference>
<keyword evidence="8" id="KW-0186">Copper</keyword>
<evidence type="ECO:0000256" key="11">
    <source>
        <dbReference type="ARBA" id="ARBA00023277"/>
    </source>
</evidence>
<dbReference type="GO" id="GO:0030248">
    <property type="term" value="F:cellulose binding"/>
    <property type="evidence" value="ECO:0007669"/>
    <property type="project" value="UniProtKB-UniRule"/>
</dbReference>
<keyword evidence="4" id="KW-0479">Metal-binding</keyword>
<accession>A0A9W8IYW1</accession>
<dbReference type="GO" id="GO:0004497">
    <property type="term" value="F:monooxygenase activity"/>
    <property type="evidence" value="ECO:0007669"/>
    <property type="project" value="UniProtKB-KW"/>
</dbReference>
<keyword evidence="6 15" id="KW-0136">Cellulose degradation</keyword>
<evidence type="ECO:0000256" key="2">
    <source>
        <dbReference type="ARBA" id="ARBA00004613"/>
    </source>
</evidence>
<comment type="function">
    <text evidence="15">Lytic polysaccharide monooxygenase (LMPO) that depolymerizes crystalline and amorphous polysaccharides via the oxidation of scissile alpha- or beta-(1-4)-glycosidic bonds, yielding C1 and/or C4 oxidation products. Catalysis by LPMOs requires the reduction of the active-site copper from Cu(II) to Cu(I) by a reducing agent and H(2)O(2) or O(2) as a cosubstrate.</text>
</comment>
<reference evidence="19" key="1">
    <citation type="submission" date="2022-06" db="EMBL/GenBank/DDBJ databases">
        <title>Genome Sequence of Candolleomyces eurysporus.</title>
        <authorList>
            <person name="Buettner E."/>
        </authorList>
    </citation>
    <scope>NUCLEOTIDE SEQUENCE</scope>
    <source>
        <strain evidence="19">VTCC 930004</strain>
    </source>
</reference>
<comment type="cofactor">
    <cofactor evidence="1">
        <name>Cu(2+)</name>
        <dbReference type="ChEBI" id="CHEBI:29036"/>
    </cofactor>
</comment>
<dbReference type="SUPFAM" id="SSF57180">
    <property type="entry name" value="Cellulose-binding domain"/>
    <property type="match status" value="1"/>
</dbReference>
<evidence type="ECO:0000256" key="3">
    <source>
        <dbReference type="ARBA" id="ARBA00022525"/>
    </source>
</evidence>
<dbReference type="PROSITE" id="PS51164">
    <property type="entry name" value="CBM1_2"/>
    <property type="match status" value="1"/>
</dbReference>
<evidence type="ECO:0000313" key="20">
    <source>
        <dbReference type="Proteomes" id="UP001140091"/>
    </source>
</evidence>
<dbReference type="Gene3D" id="2.70.50.70">
    <property type="match status" value="1"/>
</dbReference>
<dbReference type="InterPro" id="IPR049892">
    <property type="entry name" value="AA9"/>
</dbReference>
<dbReference type="CDD" id="cd21175">
    <property type="entry name" value="LPMO_AA9"/>
    <property type="match status" value="1"/>
</dbReference>